<proteinExistence type="predicted"/>
<dbReference type="AlphaFoldDB" id="A0A224YBY1"/>
<sequence length="109" mass="11949">MGRPDEVACCIHFSAPWRRDRTGTIIGIGCCSICEPRDSGHCCAPPCTIKFDTLSKLWRKHLQPSSSAGCGTFVANVTSCKTGCTVCMTFSDILRWISDTLRAVIHLKL</sequence>
<accession>A0A224YBY1</accession>
<dbReference type="EMBL" id="GFPF01002043">
    <property type="protein sequence ID" value="MAA13189.1"/>
    <property type="molecule type" value="Transcribed_RNA"/>
</dbReference>
<reference evidence="1" key="1">
    <citation type="journal article" date="2017" name="Parasit. Vectors">
        <title>Sialotranscriptomics of Rhipicephalus zambeziensis reveals intricate expression profiles of secretory proteins and suggests tight temporal transcriptional regulation during blood-feeding.</title>
        <authorList>
            <person name="de Castro M.H."/>
            <person name="de Klerk D."/>
            <person name="Pienaar R."/>
            <person name="Rees D.J.G."/>
            <person name="Mans B.J."/>
        </authorList>
    </citation>
    <scope>NUCLEOTIDE SEQUENCE</scope>
    <source>
        <tissue evidence="1">Salivary glands</tissue>
    </source>
</reference>
<organism evidence="1">
    <name type="scientific">Rhipicephalus zambeziensis</name>
    <dbReference type="NCBI Taxonomy" id="60191"/>
    <lineage>
        <taxon>Eukaryota</taxon>
        <taxon>Metazoa</taxon>
        <taxon>Ecdysozoa</taxon>
        <taxon>Arthropoda</taxon>
        <taxon>Chelicerata</taxon>
        <taxon>Arachnida</taxon>
        <taxon>Acari</taxon>
        <taxon>Parasitiformes</taxon>
        <taxon>Ixodida</taxon>
        <taxon>Ixodoidea</taxon>
        <taxon>Ixodidae</taxon>
        <taxon>Rhipicephalinae</taxon>
        <taxon>Rhipicephalus</taxon>
        <taxon>Rhipicephalus</taxon>
    </lineage>
</organism>
<name>A0A224YBY1_9ACAR</name>
<protein>
    <submittedName>
        <fullName evidence="1">Uncharacterized protein</fullName>
    </submittedName>
</protein>
<evidence type="ECO:0000313" key="1">
    <source>
        <dbReference type="EMBL" id="MAA13189.1"/>
    </source>
</evidence>